<dbReference type="Pfam" id="PF17166">
    <property type="entry name" value="DUF5126"/>
    <property type="match status" value="1"/>
</dbReference>
<sequence length="450" mass="51647">MKTKNYLIIFISFLFFLTQCSEAPNWNDETHDTVSPGQISNPIVENINGGAIITYTLPLDNDLLGVKAIYTYLEGGETLEAYSSAFVNSIKLVGFPNTQQRKITLIAIDKSNNESNPIDVTIQPLIPPIQIIRNSLIVNETFSGVFVKWENDTKADIGVSLYVEDSLGFMNLDYTYFTNESGNYSFRGYDNKERKFKILLRDRWNNTATPLDTLLTPLYEEDVVARSPDGKTSWIRYGYVDKTTTWRGDYVGQFGAAEFSRMFDLSNSSNNYFHPGLTDTYDLRRFTDNPLHIGILKRPMHLTIDMTRETKLSRYKVYFRSGTINPNDPYYLTIWATNKTPKGPADFGNDKMASLSYWTNWVEVGGTDAWKNDWIQIGECLVIPPSGATEQFQWTSQDIAWAQSGIEFDFDPNYSNTPFRYLRIICYDNIKKTELVHFAEWEFYGSVVNK</sequence>
<evidence type="ECO:0000259" key="3">
    <source>
        <dbReference type="Pfam" id="PF17166"/>
    </source>
</evidence>
<feature type="domain" description="DUF4959" evidence="1">
    <location>
        <begin position="19"/>
        <end position="124"/>
    </location>
</feature>
<feature type="domain" description="DUF5000" evidence="2">
    <location>
        <begin position="298"/>
        <end position="445"/>
    </location>
</feature>
<dbReference type="InterPro" id="IPR032527">
    <property type="entry name" value="DUF4959"/>
</dbReference>
<dbReference type="InterPro" id="IPR032164">
    <property type="entry name" value="DUF5000"/>
</dbReference>
<accession>A0A644ZUB1</accession>
<protein>
    <recommendedName>
        <fullName evidence="5">DUF4959 domain-containing protein</fullName>
    </recommendedName>
</protein>
<organism evidence="4">
    <name type="scientific">bioreactor metagenome</name>
    <dbReference type="NCBI Taxonomy" id="1076179"/>
    <lineage>
        <taxon>unclassified sequences</taxon>
        <taxon>metagenomes</taxon>
        <taxon>ecological metagenomes</taxon>
    </lineage>
</organism>
<feature type="domain" description="DUF5126" evidence="3">
    <location>
        <begin position="127"/>
        <end position="223"/>
    </location>
</feature>
<dbReference type="Pfam" id="PF16323">
    <property type="entry name" value="DUF4959"/>
    <property type="match status" value="1"/>
</dbReference>
<dbReference type="EMBL" id="VSSQ01010443">
    <property type="protein sequence ID" value="MPM44357.1"/>
    <property type="molecule type" value="Genomic_DNA"/>
</dbReference>
<dbReference type="AlphaFoldDB" id="A0A644ZUB1"/>
<evidence type="ECO:0000313" key="4">
    <source>
        <dbReference type="EMBL" id="MPM44357.1"/>
    </source>
</evidence>
<dbReference type="Gene3D" id="2.60.120.260">
    <property type="entry name" value="Galactose-binding domain-like"/>
    <property type="match status" value="1"/>
</dbReference>
<proteinExistence type="predicted"/>
<dbReference type="Pfam" id="PF16391">
    <property type="entry name" value="DUF5000"/>
    <property type="match status" value="1"/>
</dbReference>
<evidence type="ECO:0000259" key="2">
    <source>
        <dbReference type="Pfam" id="PF16391"/>
    </source>
</evidence>
<evidence type="ECO:0000259" key="1">
    <source>
        <dbReference type="Pfam" id="PF16323"/>
    </source>
</evidence>
<evidence type="ECO:0008006" key="5">
    <source>
        <dbReference type="Google" id="ProtNLM"/>
    </source>
</evidence>
<gene>
    <name evidence="4" type="ORF">SDC9_91035</name>
</gene>
<dbReference type="InterPro" id="IPR033431">
    <property type="entry name" value="DUF5126"/>
</dbReference>
<comment type="caution">
    <text evidence="4">The sequence shown here is derived from an EMBL/GenBank/DDBJ whole genome shotgun (WGS) entry which is preliminary data.</text>
</comment>
<reference evidence="4" key="1">
    <citation type="submission" date="2019-08" db="EMBL/GenBank/DDBJ databases">
        <authorList>
            <person name="Kucharzyk K."/>
            <person name="Murdoch R.W."/>
            <person name="Higgins S."/>
            <person name="Loffler F."/>
        </authorList>
    </citation>
    <scope>NUCLEOTIDE SEQUENCE</scope>
</reference>
<name>A0A644ZUB1_9ZZZZ</name>